<organism evidence="2 3">
    <name type="scientific">Ophiocordyceps camponoti-floridani</name>
    <dbReference type="NCBI Taxonomy" id="2030778"/>
    <lineage>
        <taxon>Eukaryota</taxon>
        <taxon>Fungi</taxon>
        <taxon>Dikarya</taxon>
        <taxon>Ascomycota</taxon>
        <taxon>Pezizomycotina</taxon>
        <taxon>Sordariomycetes</taxon>
        <taxon>Hypocreomycetidae</taxon>
        <taxon>Hypocreales</taxon>
        <taxon>Ophiocordycipitaceae</taxon>
        <taxon>Ophiocordyceps</taxon>
    </lineage>
</organism>
<feature type="compositionally biased region" description="Basic and acidic residues" evidence="1">
    <location>
        <begin position="24"/>
        <end position="39"/>
    </location>
</feature>
<proteinExistence type="predicted"/>
<name>A0A8H4Q760_9HYPO</name>
<dbReference type="EMBL" id="JAACLJ010000004">
    <property type="protein sequence ID" value="KAF4587937.1"/>
    <property type="molecule type" value="Genomic_DNA"/>
</dbReference>
<dbReference type="AlphaFoldDB" id="A0A8H4Q760"/>
<dbReference type="Proteomes" id="UP000562929">
    <property type="component" value="Unassembled WGS sequence"/>
</dbReference>
<comment type="caution">
    <text evidence="2">The sequence shown here is derived from an EMBL/GenBank/DDBJ whole genome shotgun (WGS) entry which is preliminary data.</text>
</comment>
<gene>
    <name evidence="2" type="ORF">GQ602_004630</name>
</gene>
<evidence type="ECO:0000313" key="2">
    <source>
        <dbReference type="EMBL" id="KAF4587937.1"/>
    </source>
</evidence>
<feature type="region of interest" description="Disordered" evidence="1">
    <location>
        <begin position="1"/>
        <end position="43"/>
    </location>
</feature>
<sequence length="238" mass="26383">MSNADLEQSDVVSYHSTQSLKPNNDNKQRRGRSSSEKGNEFGQEAQGFVMIDGPRSSIDHTFATAYTVVRQVAQVPNVKRSDVTSNKTLLESVFDPLEETFHVYCNYRSGSSECDRVWMNGAEDTIVLLPDHVGEGPFARLVSMKTIRGRVMLSGQARAGAHLNFGRAEVYWPQEDEASKKYEKLLGVESESSVPDRDILEPVFEADVELTAGLDITVQPQVSELIQGQKKTPNSQAT</sequence>
<dbReference type="OrthoDB" id="73875at2759"/>
<keyword evidence="3" id="KW-1185">Reference proteome</keyword>
<protein>
    <submittedName>
        <fullName evidence="2">Putative bacteriodes thetaiotaomicron symbiotic chitinase</fullName>
    </submittedName>
</protein>
<evidence type="ECO:0000313" key="3">
    <source>
        <dbReference type="Proteomes" id="UP000562929"/>
    </source>
</evidence>
<evidence type="ECO:0000256" key="1">
    <source>
        <dbReference type="SAM" id="MobiDB-lite"/>
    </source>
</evidence>
<accession>A0A8H4Q760</accession>
<reference evidence="2 3" key="1">
    <citation type="journal article" date="2020" name="G3 (Bethesda)">
        <title>Genetic Underpinnings of Host Manipulation by Ophiocordyceps as Revealed by Comparative Transcriptomics.</title>
        <authorList>
            <person name="Will I."/>
            <person name="Das B."/>
            <person name="Trinh T."/>
            <person name="Brachmann A."/>
            <person name="Ohm R.A."/>
            <person name="de Bekker C."/>
        </authorList>
    </citation>
    <scope>NUCLEOTIDE SEQUENCE [LARGE SCALE GENOMIC DNA]</scope>
    <source>
        <strain evidence="2 3">EC05</strain>
    </source>
</reference>
<feature type="compositionally biased region" description="Polar residues" evidence="1">
    <location>
        <begin position="1"/>
        <end position="23"/>
    </location>
</feature>